<feature type="domain" description="DUF6537" evidence="3">
    <location>
        <begin position="294"/>
        <end position="506"/>
    </location>
</feature>
<name>A0A4R6S9R3_9MICO</name>
<protein>
    <submittedName>
        <fullName evidence="4">Indolepyruvate ferredoxin oxidoreductase beta subunit</fullName>
    </submittedName>
</protein>
<dbReference type="Proteomes" id="UP000295601">
    <property type="component" value="Unassembled WGS sequence"/>
</dbReference>
<comment type="caution">
    <text evidence="4">The sequence shown here is derived from an EMBL/GenBank/DDBJ whole genome shotgun (WGS) entry which is preliminary data.</text>
</comment>
<keyword evidence="1" id="KW-0560">Oxidoreductase</keyword>
<dbReference type="InterPro" id="IPR002869">
    <property type="entry name" value="Pyrv_flavodox_OxRed_cen"/>
</dbReference>
<dbReference type="AlphaFoldDB" id="A0A4R6S9R3"/>
<keyword evidence="5" id="KW-1185">Reference proteome</keyword>
<dbReference type="InterPro" id="IPR046667">
    <property type="entry name" value="DUF6537"/>
</dbReference>
<proteinExistence type="predicted"/>
<dbReference type="PANTHER" id="PTHR43854:SF1">
    <property type="entry name" value="INDOLEPYRUVATE OXIDOREDUCTASE SUBUNIT IORB"/>
    <property type="match status" value="1"/>
</dbReference>
<feature type="domain" description="Pyruvate/ketoisovalerate oxidoreductase catalytic" evidence="2">
    <location>
        <begin position="19"/>
        <end position="212"/>
    </location>
</feature>
<evidence type="ECO:0000259" key="2">
    <source>
        <dbReference type="Pfam" id="PF01558"/>
    </source>
</evidence>
<dbReference type="Gene3D" id="3.40.920.10">
    <property type="entry name" value="Pyruvate-ferredoxin oxidoreductase, PFOR, domain III"/>
    <property type="match status" value="1"/>
</dbReference>
<evidence type="ECO:0000259" key="3">
    <source>
        <dbReference type="Pfam" id="PF20169"/>
    </source>
</evidence>
<evidence type="ECO:0000256" key="1">
    <source>
        <dbReference type="ARBA" id="ARBA00023002"/>
    </source>
</evidence>
<keyword evidence="4" id="KW-0670">Pyruvate</keyword>
<accession>A0A4R6S9R3</accession>
<organism evidence="4 5">
    <name type="scientific">Leucobacter luti</name>
    <dbReference type="NCBI Taxonomy" id="340320"/>
    <lineage>
        <taxon>Bacteria</taxon>
        <taxon>Bacillati</taxon>
        <taxon>Actinomycetota</taxon>
        <taxon>Actinomycetes</taxon>
        <taxon>Micrococcales</taxon>
        <taxon>Microbacteriaceae</taxon>
        <taxon>Leucobacter</taxon>
    </lineage>
</organism>
<evidence type="ECO:0000313" key="5">
    <source>
        <dbReference type="Proteomes" id="UP000295601"/>
    </source>
</evidence>
<dbReference type="Pfam" id="PF20169">
    <property type="entry name" value="DUF6537"/>
    <property type="match status" value="1"/>
</dbReference>
<dbReference type="SUPFAM" id="SSF53323">
    <property type="entry name" value="Pyruvate-ferredoxin oxidoreductase, PFOR, domain III"/>
    <property type="match status" value="1"/>
</dbReference>
<dbReference type="GO" id="GO:0016903">
    <property type="term" value="F:oxidoreductase activity, acting on the aldehyde or oxo group of donors"/>
    <property type="evidence" value="ECO:0007669"/>
    <property type="project" value="InterPro"/>
</dbReference>
<dbReference type="RefSeq" id="WP_133615570.1">
    <property type="nucleotide sequence ID" value="NZ_SNYA01000001.1"/>
</dbReference>
<dbReference type="OrthoDB" id="1490270at2"/>
<dbReference type="EMBL" id="SNYA01000001">
    <property type="protein sequence ID" value="TDP95676.1"/>
    <property type="molecule type" value="Genomic_DNA"/>
</dbReference>
<dbReference type="NCBIfam" id="NF006179">
    <property type="entry name" value="PRK08312.1"/>
    <property type="match status" value="1"/>
</dbReference>
<sequence>MSTWETGRRPITIAVLAMGGEGGGVLADWIVSLGEDAGFVTQSTSVAGVAQRTGATVYYVELYPRSDTASLGSARMEPILSLFPTPGQVDVVIASELMEAGRALQRGFCTPDRTTLIASTNRVYSIAEKIAMDDGRVDEESLMRSARAGSKQLIATDFNALAAQAGSVISSSLFGALAGSGVLPIPREAFEASLRRSGKAVERSLKAFGLGYTAAQEAAAEAAALAAAPPAPPSGLGPVRVTIGRRRPRDPEEEAAEAAEKRHTELAISDPRALVGPKIADRMDRVPAFAETARSMVVHGCVRTAMYQGPAYTDLFLDRISRVIPFDTGRSGSAELSIEVARHTALWMSYQDTIHVALQKLRKSRIEGVRVEAKAETGQLTQVREFLHPQVDEITDTLPTALGRALSRSRVFAKVVGAITRDGMIVNTTSVFGSSMLWLMASMRPIRPRSLRYGREQLAIDAWLDLTVTAAEVDYELACEVAKCARVLKGYGQTHAHGSESFAALMATVPQLIGAPEAAKTLARLSKAALADEDGTALAKALSALPVSA</sequence>
<dbReference type="PANTHER" id="PTHR43854">
    <property type="entry name" value="INDOLEPYRUVATE OXIDOREDUCTASE SUBUNIT IORB"/>
    <property type="match status" value="1"/>
</dbReference>
<dbReference type="InterPro" id="IPR052198">
    <property type="entry name" value="IorB_Oxidoreductase"/>
</dbReference>
<gene>
    <name evidence="4" type="ORF">EDF62_0370</name>
</gene>
<dbReference type="InterPro" id="IPR019752">
    <property type="entry name" value="Pyrv/ketoisovalerate_OxRed_cat"/>
</dbReference>
<evidence type="ECO:0000313" key="4">
    <source>
        <dbReference type="EMBL" id="TDP95676.1"/>
    </source>
</evidence>
<reference evidence="4 5" key="1">
    <citation type="submission" date="2019-03" db="EMBL/GenBank/DDBJ databases">
        <title>Genomic analyses of the natural microbiome of Caenorhabditis elegans.</title>
        <authorList>
            <person name="Samuel B."/>
        </authorList>
    </citation>
    <scope>NUCLEOTIDE SEQUENCE [LARGE SCALE GENOMIC DNA]</scope>
    <source>
        <strain evidence="4 5">JUb18</strain>
    </source>
</reference>
<dbReference type="Pfam" id="PF01558">
    <property type="entry name" value="POR"/>
    <property type="match status" value="1"/>
</dbReference>